<feature type="compositionally biased region" description="Basic and acidic residues" evidence="1">
    <location>
        <begin position="56"/>
        <end position="65"/>
    </location>
</feature>
<name>X2CML0_9APIC</name>
<dbReference type="VEuPathDB" id="PlasmoDB:PcyM_1031100"/>
<dbReference type="VEuPathDB" id="PlasmoDB:PCYB_103850"/>
<feature type="compositionally biased region" description="Basic and acidic residues" evidence="1">
    <location>
        <begin position="115"/>
        <end position="126"/>
    </location>
</feature>
<organism evidence="3">
    <name type="scientific">Plasmodium cynomolgi</name>
    <dbReference type="NCBI Taxonomy" id="5827"/>
    <lineage>
        <taxon>Eukaryota</taxon>
        <taxon>Sar</taxon>
        <taxon>Alveolata</taxon>
        <taxon>Apicomplexa</taxon>
        <taxon>Aconoidasida</taxon>
        <taxon>Haemosporida</taxon>
        <taxon>Plasmodiidae</taxon>
        <taxon>Plasmodium</taxon>
        <taxon>Plasmodium (Plasmodium)</taxon>
    </lineage>
</organism>
<feature type="region of interest" description="Disordered" evidence="1">
    <location>
        <begin position="38"/>
        <end position="65"/>
    </location>
</feature>
<feature type="region of interest" description="Disordered" evidence="1">
    <location>
        <begin position="91"/>
        <end position="210"/>
    </location>
</feature>
<reference evidence="3" key="1">
    <citation type="journal article" date="2014" name="Mol. Phylogenet. Evol.">
        <title>The origin and diversification of the merozoite surface protein 3 (msp3) multi-gene family in Plasmodium vivax and related parasites.</title>
        <authorList>
            <person name="Rice B.L."/>
            <person name="Acosta M.M."/>
            <person name="Pacheco M.A."/>
            <person name="Carlton J.M."/>
            <person name="Barnwell J.W."/>
            <person name="Escalante A.A."/>
        </authorList>
    </citation>
    <scope>NUCLEOTIDE SEQUENCE</scope>
    <source>
        <strain evidence="3">Ceylonensis</strain>
    </source>
</reference>
<evidence type="ECO:0000256" key="2">
    <source>
        <dbReference type="SAM" id="SignalP"/>
    </source>
</evidence>
<evidence type="ECO:0000256" key="1">
    <source>
        <dbReference type="SAM" id="MobiDB-lite"/>
    </source>
</evidence>
<proteinExistence type="predicted"/>
<gene>
    <name evidence="3" type="primary">MSP3I</name>
</gene>
<feature type="compositionally biased region" description="Acidic residues" evidence="1">
    <location>
        <begin position="142"/>
        <end position="210"/>
    </location>
</feature>
<feature type="chain" id="PRO_5004949437" evidence="2">
    <location>
        <begin position="20"/>
        <end position="210"/>
    </location>
</feature>
<dbReference type="AlphaFoldDB" id="X2CML0"/>
<dbReference type="EMBL" id="KC907470">
    <property type="protein sequence ID" value="AGR50665.1"/>
    <property type="molecule type" value="Genomic_DNA"/>
</dbReference>
<protein>
    <submittedName>
        <fullName evidence="3">Merozoite surface protein 3</fullName>
    </submittedName>
</protein>
<sequence length="210" mass="23368">MRQFLRIAIFISLLNLCMQKNVAVGGEILNVNKTNLRNETPEEGVPSEGEFPTSSQEEKGEDSIEEVIKQTSEETTEFTEEGKEVKNKAAHELLKRTNQHNLGLVGISSQDGDNVNDKNEEVKEEAVEYGGEEEVVKHGGEEEVQTLEVEDDVDEEEEDEEDDDDGEEDEEDDDDGDGDDGEGDDGEGDDGEGDHDDNDEDDNDENDRDD</sequence>
<accession>X2CML0</accession>
<evidence type="ECO:0000313" key="3">
    <source>
        <dbReference type="EMBL" id="AGR50665.1"/>
    </source>
</evidence>
<feature type="signal peptide" evidence="2">
    <location>
        <begin position="1"/>
        <end position="19"/>
    </location>
</feature>
<keyword evidence="2" id="KW-0732">Signal</keyword>
<keyword evidence="3" id="KW-0477">Merozoite</keyword>